<dbReference type="PANTHER" id="PTHR37809">
    <property type="entry name" value="RIBOSOMAL PROTEIN S12 METHYLTHIOTRANSFERASE ACCESSORY FACTOR YCAO"/>
    <property type="match status" value="1"/>
</dbReference>
<accession>A0A918T8P9</accession>
<proteinExistence type="predicted"/>
<dbReference type="Gene3D" id="3.30.1330.230">
    <property type="match status" value="1"/>
</dbReference>
<reference evidence="3" key="1">
    <citation type="journal article" date="2014" name="Int. J. Syst. Evol. Microbiol.">
        <title>Complete genome sequence of Corynebacterium casei LMG S-19264T (=DSM 44701T), isolated from a smear-ripened cheese.</title>
        <authorList>
            <consortium name="US DOE Joint Genome Institute (JGI-PGF)"/>
            <person name="Walter F."/>
            <person name="Albersmeier A."/>
            <person name="Kalinowski J."/>
            <person name="Ruckert C."/>
        </authorList>
    </citation>
    <scope>NUCLEOTIDE SEQUENCE</scope>
    <source>
        <strain evidence="3">JCM 4518</strain>
    </source>
</reference>
<dbReference type="PROSITE" id="PS51664">
    <property type="entry name" value="YCAO"/>
    <property type="match status" value="1"/>
</dbReference>
<evidence type="ECO:0000256" key="1">
    <source>
        <dbReference type="SAM" id="MobiDB-lite"/>
    </source>
</evidence>
<gene>
    <name evidence="3" type="ORF">GCM10010305_58040</name>
</gene>
<dbReference type="InterPro" id="IPR027624">
    <property type="entry name" value="TOMM_cyclo_SagD"/>
</dbReference>
<dbReference type="InterPro" id="IPR003776">
    <property type="entry name" value="YcaO-like_dom"/>
</dbReference>
<dbReference type="Proteomes" id="UP000644020">
    <property type="component" value="Unassembled WGS sequence"/>
</dbReference>
<dbReference type="NCBIfam" id="TIGR03604">
    <property type="entry name" value="TOMM_cyclo_SagD"/>
    <property type="match status" value="1"/>
</dbReference>
<protein>
    <recommendedName>
        <fullName evidence="2">YcaO domain-containing protein</fullName>
    </recommendedName>
</protein>
<dbReference type="PANTHER" id="PTHR37809:SF1">
    <property type="entry name" value="RIBOSOMAL PROTEIN S12 METHYLTHIOTRANSFERASE ACCESSORY FACTOR YCAO"/>
    <property type="match status" value="1"/>
</dbReference>
<evidence type="ECO:0000259" key="2">
    <source>
        <dbReference type="PROSITE" id="PS51664"/>
    </source>
</evidence>
<dbReference type="Pfam" id="PF02624">
    <property type="entry name" value="YcaO"/>
    <property type="match status" value="1"/>
</dbReference>
<reference evidence="3" key="2">
    <citation type="submission" date="2020-09" db="EMBL/GenBank/DDBJ databases">
        <authorList>
            <person name="Sun Q."/>
            <person name="Ohkuma M."/>
        </authorList>
    </citation>
    <scope>NUCLEOTIDE SEQUENCE</scope>
    <source>
        <strain evidence="3">JCM 4518</strain>
    </source>
</reference>
<feature type="region of interest" description="Disordered" evidence="1">
    <location>
        <begin position="1"/>
        <end position="20"/>
    </location>
</feature>
<feature type="compositionally biased region" description="Basic and acidic residues" evidence="1">
    <location>
        <begin position="217"/>
        <end position="231"/>
    </location>
</feature>
<organism evidence="3 4">
    <name type="scientific">Streptomyces termitum</name>
    <dbReference type="NCBI Taxonomy" id="67368"/>
    <lineage>
        <taxon>Bacteria</taxon>
        <taxon>Bacillati</taxon>
        <taxon>Actinomycetota</taxon>
        <taxon>Actinomycetes</taxon>
        <taxon>Kitasatosporales</taxon>
        <taxon>Streptomycetaceae</taxon>
        <taxon>Streptomyces</taxon>
    </lineage>
</organism>
<sequence length="696" mass="75469">MTDIDDTAPHAPSASGAPLGERHEALVRALRAHLSHHDAPPGPTVRVRTLGLALDPPGTPDESREPSEPSEPSEFSKSGKSGKSGEFSEEDLTIPVHLYGDTALVGPAHATTATTGGSGPCGACLRHRWTRLRPARERQALEAGRAHHTAGPGPGTCVPVDWQVPVLALAVRRLATERRHRTAYTPGVADVLEIDLSTGRTTRFPLLADPACAHCARPRDDEPPSARDFPRSRPLPRPGLTRLRPWHAVELPLDALDNELCGAMGTGRANRLLAGVNAPVTGRLRLGGRTSERTTLYEVTWGGHAASYRESRVLGLLEGLERYAGQRPRGRRPALRAAFADLDDAADPAAARPALDPRDTVLPDAAFYEEDHGRTFAPFAPDRELGWVWGHSFARGGPLLVPAQLAYYGPHPLGEQFLLGSSSGCATGGCLEEAALHGLFELIERDAFMVAWHSAATLPEIDPESCAEPQTATAMDRMRALGYQVRLFDLRLDLPVPIVLCVARLNVPGPGNLCMSAGVAPDPEDAALAAVREVASYLPGFAQRVERDADELRPLVDDYSAVTELDHHGALYGLPEMAERSPFPGPPTTPRPLRETFADWSPPRHTDLRDQLLHYTDLVRTVARDVVVVDQTCPEQRSAGVRTASVIAPGLVPIDFGWSYQRVLRSERLRTAAWRAGKRSAPLGEDEIHRHPHPFL</sequence>
<evidence type="ECO:0000313" key="4">
    <source>
        <dbReference type="Proteomes" id="UP000644020"/>
    </source>
</evidence>
<dbReference type="EMBL" id="BMUL01000022">
    <property type="protein sequence ID" value="GHB07321.1"/>
    <property type="molecule type" value="Genomic_DNA"/>
</dbReference>
<evidence type="ECO:0000313" key="3">
    <source>
        <dbReference type="EMBL" id="GHB07321.1"/>
    </source>
</evidence>
<name>A0A918T8P9_9ACTN</name>
<dbReference type="Gene3D" id="3.30.160.660">
    <property type="match status" value="1"/>
</dbReference>
<dbReference type="Gene3D" id="3.40.50.720">
    <property type="entry name" value="NAD(P)-binding Rossmann-like Domain"/>
    <property type="match status" value="1"/>
</dbReference>
<feature type="region of interest" description="Disordered" evidence="1">
    <location>
        <begin position="35"/>
        <end position="87"/>
    </location>
</feature>
<dbReference type="RefSeq" id="WP_189982797.1">
    <property type="nucleotide sequence ID" value="NZ_BMUL01000022.1"/>
</dbReference>
<feature type="compositionally biased region" description="Low complexity" evidence="1">
    <location>
        <begin position="70"/>
        <end position="85"/>
    </location>
</feature>
<dbReference type="Gene3D" id="3.30.40.250">
    <property type="match status" value="1"/>
</dbReference>
<feature type="domain" description="YcaO" evidence="2">
    <location>
        <begin position="303"/>
        <end position="696"/>
    </location>
</feature>
<dbReference type="AlphaFoldDB" id="A0A918T8P9"/>
<dbReference type="InterPro" id="IPR022291">
    <property type="entry name" value="Bacteriocin_synth_cyclodeHase"/>
</dbReference>
<comment type="caution">
    <text evidence="3">The sequence shown here is derived from an EMBL/GenBank/DDBJ whole genome shotgun (WGS) entry which is preliminary data.</text>
</comment>
<dbReference type="NCBIfam" id="TIGR03882">
    <property type="entry name" value="cyclo_dehyd_2"/>
    <property type="match status" value="1"/>
</dbReference>
<keyword evidence="4" id="KW-1185">Reference proteome</keyword>
<feature type="region of interest" description="Disordered" evidence="1">
    <location>
        <begin position="215"/>
        <end position="236"/>
    </location>
</feature>